<evidence type="ECO:0000313" key="1">
    <source>
        <dbReference type="EMBL" id="STX51243.1"/>
    </source>
</evidence>
<accession>A0A378JLR3</accession>
<proteinExistence type="predicted"/>
<dbReference type="AlphaFoldDB" id="A0A378JLR3"/>
<protein>
    <submittedName>
        <fullName evidence="1">Uncharacterized protein</fullName>
    </submittedName>
</protein>
<gene>
    <name evidence="1" type="ORF">NCTC13316_01337</name>
</gene>
<reference evidence="1 2" key="1">
    <citation type="submission" date="2018-06" db="EMBL/GenBank/DDBJ databases">
        <authorList>
            <consortium name="Pathogen Informatics"/>
            <person name="Doyle S."/>
        </authorList>
    </citation>
    <scope>NUCLEOTIDE SEQUENCE [LARGE SCALE GENOMIC DNA]</scope>
    <source>
        <strain evidence="1 2">NCTC13316</strain>
    </source>
</reference>
<keyword evidence="2" id="KW-1185">Reference proteome</keyword>
<dbReference type="EMBL" id="UGOD01000001">
    <property type="protein sequence ID" value="STX51243.1"/>
    <property type="molecule type" value="Genomic_DNA"/>
</dbReference>
<organism evidence="1 2">
    <name type="scientific">Legionella busanensis</name>
    <dbReference type="NCBI Taxonomy" id="190655"/>
    <lineage>
        <taxon>Bacteria</taxon>
        <taxon>Pseudomonadati</taxon>
        <taxon>Pseudomonadota</taxon>
        <taxon>Gammaproteobacteria</taxon>
        <taxon>Legionellales</taxon>
        <taxon>Legionellaceae</taxon>
        <taxon>Legionella</taxon>
    </lineage>
</organism>
<dbReference type="Proteomes" id="UP000254794">
    <property type="component" value="Unassembled WGS sequence"/>
</dbReference>
<name>A0A378JLR3_9GAMM</name>
<evidence type="ECO:0000313" key="2">
    <source>
        <dbReference type="Proteomes" id="UP000254794"/>
    </source>
</evidence>
<sequence>MNLKEKYCFILTQKIVSAKLGRIKKRSYKFFVRQPILECFNFLNDKFRHFYYRSWFIFKNRFPPVRRCKKFIRNAKGFARLSSLGARPTGWNPGFTSFHPGYLYCIYYATIFNYPKFNKLLNKIAKSLCCYLNQVS</sequence>